<gene>
    <name evidence="1" type="ORF">YP76_21425</name>
</gene>
<dbReference type="Proteomes" id="UP000033874">
    <property type="component" value="Unassembled WGS sequence"/>
</dbReference>
<name>A0A0M3AIV2_9SPHN</name>
<proteinExistence type="predicted"/>
<reference evidence="1 2" key="1">
    <citation type="submission" date="2015-04" db="EMBL/GenBank/DDBJ databases">
        <title>Genome sequence of aromatic hydrocarbons-degrading Sphingobium chungbukense DJ77.</title>
        <authorList>
            <person name="Kim Y.-C."/>
            <person name="Chae J.-C."/>
        </authorList>
    </citation>
    <scope>NUCLEOTIDE SEQUENCE [LARGE SCALE GENOMIC DNA]</scope>
    <source>
        <strain evidence="1 2">DJ77</strain>
    </source>
</reference>
<protein>
    <submittedName>
        <fullName evidence="1">Uncharacterized protein</fullName>
    </submittedName>
</protein>
<sequence>MASVRSFCMLAFVLALPLGGCGKGEKDADLNALDNALTGNVAEGTVIGEPEARLPLLKGDAAKALAQSVKLAGGKLLATPAAKQSEAPEPADGLAAVAREQHKPGGNAFCREQLVYGAQWASRLPEPFTLYPGAQLTEAAGAEKNGCTLRAATFVTPVPRQSVMDFYYTQARRAGFDAEHKVMGADHVLGGTRKDDGSAYLLLFSDAPGGKTSVDVIADNGR</sequence>
<dbReference type="AlphaFoldDB" id="A0A0M3AIV2"/>
<accession>A0A0M3AIV2</accession>
<dbReference type="STRING" id="56193.YP76_21425"/>
<dbReference type="RefSeq" id="WP_046765638.1">
    <property type="nucleotide sequence ID" value="NZ_LBIC01000012.1"/>
</dbReference>
<evidence type="ECO:0000313" key="1">
    <source>
        <dbReference type="EMBL" id="KKW90017.1"/>
    </source>
</evidence>
<evidence type="ECO:0000313" key="2">
    <source>
        <dbReference type="Proteomes" id="UP000033874"/>
    </source>
</evidence>
<dbReference type="EMBL" id="LBIC01000012">
    <property type="protein sequence ID" value="KKW90017.1"/>
    <property type="molecule type" value="Genomic_DNA"/>
</dbReference>
<dbReference type="PATRIC" id="fig|56193.3.peg.4504"/>
<comment type="caution">
    <text evidence="1">The sequence shown here is derived from an EMBL/GenBank/DDBJ whole genome shotgun (WGS) entry which is preliminary data.</text>
</comment>
<keyword evidence="2" id="KW-1185">Reference proteome</keyword>
<organism evidence="1 2">
    <name type="scientific">Sphingobium chungbukense</name>
    <dbReference type="NCBI Taxonomy" id="56193"/>
    <lineage>
        <taxon>Bacteria</taxon>
        <taxon>Pseudomonadati</taxon>
        <taxon>Pseudomonadota</taxon>
        <taxon>Alphaproteobacteria</taxon>
        <taxon>Sphingomonadales</taxon>
        <taxon>Sphingomonadaceae</taxon>
        <taxon>Sphingobium</taxon>
    </lineage>
</organism>